<evidence type="ECO:0000256" key="1">
    <source>
        <dbReference type="ARBA" id="ARBA00004651"/>
    </source>
</evidence>
<comment type="subcellular location">
    <subcellularLocation>
        <location evidence="1">Cell membrane</location>
        <topology evidence="1">Multi-pass membrane protein</topology>
    </subcellularLocation>
</comment>
<evidence type="ECO:0000256" key="5">
    <source>
        <dbReference type="ARBA" id="ARBA00022989"/>
    </source>
</evidence>
<dbReference type="Gene3D" id="3.40.190.10">
    <property type="entry name" value="Periplasmic binding protein-like II"/>
    <property type="match status" value="1"/>
</dbReference>
<organism evidence="10">
    <name type="scientific">Anopheles atroparvus</name>
    <name type="common">European mosquito</name>
    <dbReference type="NCBI Taxonomy" id="41427"/>
    <lineage>
        <taxon>Eukaryota</taxon>
        <taxon>Metazoa</taxon>
        <taxon>Ecdysozoa</taxon>
        <taxon>Arthropoda</taxon>
        <taxon>Hexapoda</taxon>
        <taxon>Insecta</taxon>
        <taxon>Pterygota</taxon>
        <taxon>Neoptera</taxon>
        <taxon>Endopterygota</taxon>
        <taxon>Diptera</taxon>
        <taxon>Nematocera</taxon>
        <taxon>Culicoidea</taxon>
        <taxon>Culicidae</taxon>
        <taxon>Anophelinae</taxon>
        <taxon>Anopheles</taxon>
    </lineage>
</organism>
<dbReference type="EnsemblMetazoa" id="AATE016353-RA">
    <property type="protein sequence ID" value="AATE016353-PA.1"/>
    <property type="gene ID" value="AATE016353"/>
</dbReference>
<dbReference type="VEuPathDB" id="VectorBase:AATE016353"/>
<dbReference type="InterPro" id="IPR001320">
    <property type="entry name" value="Iontro_rcpt_C"/>
</dbReference>
<keyword evidence="4" id="KW-0812">Transmembrane</keyword>
<dbReference type="GO" id="GO:0005886">
    <property type="term" value="C:plasma membrane"/>
    <property type="evidence" value="ECO:0007669"/>
    <property type="project" value="UniProtKB-SubCell"/>
</dbReference>
<sequence>MSNIHYLPQSFVLAQSAAIEFLDQFHTVHDRAIVRYPQKRLIIIADADGGAASDELGEKMQTAILNHAAIRDVIDLLLIQPSVDLHRVDLLTNRYELRPTDRDGWIKLDSFSLAEAATTQGSAKLFPNKRTDLQGRFLRLAVFNYEPYTIWRTVKTPDEANAYYEHRKTLDIDGTEARLFIEFCAKLNCTLEISLDEAGEWGQIFDNRTGDGIIGALVERRAEVGVGALYSWYHEFGFLSLSKPISRTGVTCIAPKPLPLSSWMTPILPFSLAMWLAVIGTFLVATVCDVLLNFITQKLTPGESDHVDLCESVMIVMAIFILQTVLLRINKNPLVSQMILIGSLLLFGLMIGNAYSGGLSSVMTVPRYEKSIDTVQELADRNLRWGSTHDAWIFSIQLATQEVLHKNAVERNMAYSIERLPYGHYAIGEYITDAVSGNFEIMLEDIYWENCVAMATKTWPLMDELDELTLVIFQSGIQRFWENKVVSKFADNKVQHAIATSRHFGNPGPIALQPSHLLGAFFLLAFGLGLGLVCFACELLWHRLSYGSHPGSNAKMNQRFLFSPSPTASYD</sequence>
<evidence type="ECO:0000259" key="9">
    <source>
        <dbReference type="Pfam" id="PF00060"/>
    </source>
</evidence>
<dbReference type="GO" id="GO:0050906">
    <property type="term" value="P:detection of stimulus involved in sensory perception"/>
    <property type="evidence" value="ECO:0007669"/>
    <property type="project" value="UniProtKB-ARBA"/>
</dbReference>
<evidence type="ECO:0000256" key="3">
    <source>
        <dbReference type="ARBA" id="ARBA00022475"/>
    </source>
</evidence>
<dbReference type="STRING" id="41427.A0A182JE29"/>
<dbReference type="Gene3D" id="1.10.287.70">
    <property type="match status" value="1"/>
</dbReference>
<keyword evidence="8" id="KW-0325">Glycoprotein</keyword>
<evidence type="ECO:0000256" key="2">
    <source>
        <dbReference type="ARBA" id="ARBA00008685"/>
    </source>
</evidence>
<protein>
    <recommendedName>
        <fullName evidence="9">Ionotropic glutamate receptor C-terminal domain-containing protein</fullName>
    </recommendedName>
</protein>
<dbReference type="GO" id="GO:0015276">
    <property type="term" value="F:ligand-gated monoatomic ion channel activity"/>
    <property type="evidence" value="ECO:0007669"/>
    <property type="project" value="InterPro"/>
</dbReference>
<evidence type="ECO:0000256" key="8">
    <source>
        <dbReference type="ARBA" id="ARBA00023180"/>
    </source>
</evidence>
<accession>A0A182JE29</accession>
<name>A0A182JE29_ANOAO</name>
<keyword evidence="6" id="KW-0472">Membrane</keyword>
<evidence type="ECO:0000313" key="10">
    <source>
        <dbReference type="EnsemblMetazoa" id="AATE016353-PA.1"/>
    </source>
</evidence>
<proteinExistence type="inferred from homology"/>
<keyword evidence="7" id="KW-0675">Receptor</keyword>
<dbReference type="PANTHER" id="PTHR42643:SF40">
    <property type="entry name" value="IONOTROPIC RECEPTOR 41A-RELATED"/>
    <property type="match status" value="1"/>
</dbReference>
<dbReference type="SUPFAM" id="SSF53850">
    <property type="entry name" value="Periplasmic binding protein-like II"/>
    <property type="match status" value="1"/>
</dbReference>
<keyword evidence="5" id="KW-1133">Transmembrane helix</keyword>
<dbReference type="PANTHER" id="PTHR42643">
    <property type="entry name" value="IONOTROPIC RECEPTOR 20A-RELATED"/>
    <property type="match status" value="1"/>
</dbReference>
<dbReference type="InterPro" id="IPR052192">
    <property type="entry name" value="Insect_Ionotropic_Sensory_Rcpt"/>
</dbReference>
<reference evidence="10" key="1">
    <citation type="submission" date="2022-08" db="UniProtKB">
        <authorList>
            <consortium name="EnsemblMetazoa"/>
        </authorList>
    </citation>
    <scope>IDENTIFICATION</scope>
    <source>
        <strain evidence="10">EBRO</strain>
    </source>
</reference>
<evidence type="ECO:0000256" key="4">
    <source>
        <dbReference type="ARBA" id="ARBA00022692"/>
    </source>
</evidence>
<feature type="domain" description="Ionotropic glutamate receptor C-terminal" evidence="9">
    <location>
        <begin position="271"/>
        <end position="528"/>
    </location>
</feature>
<evidence type="ECO:0000256" key="7">
    <source>
        <dbReference type="ARBA" id="ARBA00023170"/>
    </source>
</evidence>
<dbReference type="AlphaFoldDB" id="A0A182JE29"/>
<dbReference type="Pfam" id="PF00060">
    <property type="entry name" value="Lig_chan"/>
    <property type="match status" value="1"/>
</dbReference>
<keyword evidence="3" id="KW-1003">Cell membrane</keyword>
<comment type="similarity">
    <text evidence="2">Belongs to the glutamate-gated ion channel (TC 1.A.10.1) family.</text>
</comment>
<evidence type="ECO:0000256" key="6">
    <source>
        <dbReference type="ARBA" id="ARBA00023136"/>
    </source>
</evidence>